<evidence type="ECO:0000313" key="2">
    <source>
        <dbReference type="EMBL" id="EHS62723.1"/>
    </source>
</evidence>
<evidence type="ECO:0008006" key="4">
    <source>
        <dbReference type="Google" id="ProtNLM"/>
    </source>
</evidence>
<feature type="region of interest" description="Disordered" evidence="1">
    <location>
        <begin position="352"/>
        <end position="442"/>
    </location>
</feature>
<evidence type="ECO:0000313" key="3">
    <source>
        <dbReference type="Proteomes" id="UP000008783"/>
    </source>
</evidence>
<feature type="compositionally biased region" description="Basic and acidic residues" evidence="1">
    <location>
        <begin position="352"/>
        <end position="378"/>
    </location>
</feature>
<sequence>MPVEKFIKRYENAGLADDASAQDLARQIISFIHGNDLKDEVEEMTGHEDSDWELLKKQLLNRFGSSLPLVKYSRQDLKRMVNTAIQAGGIKTLEEFKAFRTKFETITNYLTRMGYTTSLEEFRELLLESLSPDLESSVTKELIRDNKMLASKDGGDILPNTQVILTYIHREVQSASVMDRRKLYRMEPHREMANSPSSANPAPSSTPKDLPPAFRQTTPFNSGGLEQKVEELTRKFAALSAGKMVPPHLSGSTPYQSNPPAPRNPDFKCYYCFLNNHGTKKCNSLLYDESIGAVSRDGRDFKLPDSTTIPWDVSRPIKQVVDQFSRNSVNISSSFGQLQEVEAEEVGAYEVDLGKRTRSSKEEDTPASDKRSRKEKNTLMDMDEEDLLKMANPSNPSNPSNSSKPSSTPPPASPKSASQPNKVRFQEPSGQESAKEKPAKKTYLEKTLAKEYPGVEEETAKRMLMGGKLELSFGEIFAISSGVTDCFKKRISNKRVPVEEAISTHSGALDETDGEEDSITHYSCPLGYINLSVKGHEYQALLDTGSMVNLIPLGLA</sequence>
<dbReference type="KEGG" id="pgr:PGTG_22667"/>
<dbReference type="VEuPathDB" id="FungiDB:PGTG_22667"/>
<proteinExistence type="predicted"/>
<evidence type="ECO:0000256" key="1">
    <source>
        <dbReference type="SAM" id="MobiDB-lite"/>
    </source>
</evidence>
<organism evidence="2 3">
    <name type="scientific">Puccinia graminis f. sp. tritici (strain CRL 75-36-700-3 / race SCCL)</name>
    <name type="common">Black stem rust fungus</name>
    <dbReference type="NCBI Taxonomy" id="418459"/>
    <lineage>
        <taxon>Eukaryota</taxon>
        <taxon>Fungi</taxon>
        <taxon>Dikarya</taxon>
        <taxon>Basidiomycota</taxon>
        <taxon>Pucciniomycotina</taxon>
        <taxon>Pucciniomycetes</taxon>
        <taxon>Pucciniales</taxon>
        <taxon>Pucciniaceae</taxon>
        <taxon>Puccinia</taxon>
    </lineage>
</organism>
<dbReference type="RefSeq" id="XP_003888605.1">
    <property type="nucleotide sequence ID" value="XM_003888556.1"/>
</dbReference>
<feature type="compositionally biased region" description="Basic and acidic residues" evidence="1">
    <location>
        <begin position="433"/>
        <end position="442"/>
    </location>
</feature>
<dbReference type="Proteomes" id="UP000008783">
    <property type="component" value="Unassembled WGS sequence"/>
</dbReference>
<dbReference type="GeneID" id="13542333"/>
<reference evidence="3" key="1">
    <citation type="journal article" date="2011" name="Proc. Natl. Acad. Sci. U.S.A.">
        <title>Obligate biotrophy features unraveled by the genomic analysis of rust fungi.</title>
        <authorList>
            <person name="Duplessis S."/>
            <person name="Cuomo C.A."/>
            <person name="Lin Y.-C."/>
            <person name="Aerts A."/>
            <person name="Tisserant E."/>
            <person name="Veneault-Fourrey C."/>
            <person name="Joly D.L."/>
            <person name="Hacquard S."/>
            <person name="Amselem J."/>
            <person name="Cantarel B.L."/>
            <person name="Chiu R."/>
            <person name="Coutinho P.M."/>
            <person name="Feau N."/>
            <person name="Field M."/>
            <person name="Frey P."/>
            <person name="Gelhaye E."/>
            <person name="Goldberg J."/>
            <person name="Grabherr M.G."/>
            <person name="Kodira C.D."/>
            <person name="Kohler A."/>
            <person name="Kuees U."/>
            <person name="Lindquist E.A."/>
            <person name="Lucas S.M."/>
            <person name="Mago R."/>
            <person name="Mauceli E."/>
            <person name="Morin E."/>
            <person name="Murat C."/>
            <person name="Pangilinan J.L."/>
            <person name="Park R."/>
            <person name="Pearson M."/>
            <person name="Quesneville H."/>
            <person name="Rouhier N."/>
            <person name="Sakthikumar S."/>
            <person name="Salamov A.A."/>
            <person name="Schmutz J."/>
            <person name="Selles B."/>
            <person name="Shapiro H."/>
            <person name="Tanguay P."/>
            <person name="Tuskan G.A."/>
            <person name="Henrissat B."/>
            <person name="Van de Peer Y."/>
            <person name="Rouze P."/>
            <person name="Ellis J.G."/>
            <person name="Dodds P.N."/>
            <person name="Schein J.E."/>
            <person name="Zhong S."/>
            <person name="Hamelin R.C."/>
            <person name="Grigoriev I.V."/>
            <person name="Szabo L.J."/>
            <person name="Martin F."/>
        </authorList>
    </citation>
    <scope>NUCLEOTIDE SEQUENCE [LARGE SCALE GENOMIC DNA]</scope>
    <source>
        <strain evidence="3">CRL 75-36-700-3 / race SCCL</strain>
    </source>
</reference>
<feature type="compositionally biased region" description="Low complexity" evidence="1">
    <location>
        <begin position="391"/>
        <end position="406"/>
    </location>
</feature>
<dbReference type="AlphaFoldDB" id="H6QV62"/>
<feature type="region of interest" description="Disordered" evidence="1">
    <location>
        <begin position="190"/>
        <end position="223"/>
    </location>
</feature>
<feature type="compositionally biased region" description="Low complexity" evidence="1">
    <location>
        <begin position="193"/>
        <end position="205"/>
    </location>
</feature>
<accession>H6QV62</accession>
<dbReference type="HOGENOM" id="CLU_012972_6_0_1"/>
<name>H6QV62_PUCGT</name>
<protein>
    <recommendedName>
        <fullName evidence="4">Peptidase A2 domain-containing protein</fullName>
    </recommendedName>
</protein>
<keyword evidence="3" id="KW-1185">Reference proteome</keyword>
<dbReference type="InParanoid" id="H6QV62"/>
<dbReference type="OrthoDB" id="10485428at2759"/>
<gene>
    <name evidence="2" type="ORF">PGTG_22667</name>
</gene>
<dbReference type="EMBL" id="DS178376">
    <property type="protein sequence ID" value="EHS62723.1"/>
    <property type="molecule type" value="Genomic_DNA"/>
</dbReference>